<proteinExistence type="predicted"/>
<comment type="caution">
    <text evidence="1">The sequence shown here is derived from an EMBL/GenBank/DDBJ whole genome shotgun (WGS) entry which is preliminary data.</text>
</comment>
<dbReference type="SUPFAM" id="SSF159245">
    <property type="entry name" value="AttH-like"/>
    <property type="match status" value="1"/>
</dbReference>
<keyword evidence="2" id="KW-1185">Reference proteome</keyword>
<sequence>MTTDWQGARYRRGQSAGHYESWFLRANHPQRAEAFWLRYTIFAPQGRPQDAIGELWAVYFHREQGRLCAAKSEIPMGDCVFSGQGLDLRIGAATLQHGRAQGQAVGPHRIGWDLRHGGGGPPLLFLPTALYDGGFPKAKAVTPRPLVRFSGQLEVDGRCIAVDDWLGSENHNWGSKHTDRYAWGQVAGFDDAPEAFFEAISAQLKIGPLQTPRLTMMVLRLDGEEYRLNTPLQALRASGDWRFFEWHFDSRRRGLRIHGRMHAAREDFVGLRYMNPPGGDHTCLNSKIAACEVTLERAGMPSRTLRTDSRAAFEILTDETSHGVSIVA</sequence>
<accession>A0A2S5TF11</accession>
<dbReference type="Proteomes" id="UP000238220">
    <property type="component" value="Unassembled WGS sequence"/>
</dbReference>
<evidence type="ECO:0000313" key="2">
    <source>
        <dbReference type="Proteomes" id="UP000238220"/>
    </source>
</evidence>
<dbReference type="EMBL" id="PSNW01000006">
    <property type="protein sequence ID" value="PPE73566.1"/>
    <property type="molecule type" value="Genomic_DNA"/>
</dbReference>
<name>A0A2S5TF11_9GAMM</name>
<organism evidence="1 2">
    <name type="scientific">Solimonas fluminis</name>
    <dbReference type="NCBI Taxonomy" id="2086571"/>
    <lineage>
        <taxon>Bacteria</taxon>
        <taxon>Pseudomonadati</taxon>
        <taxon>Pseudomonadota</taxon>
        <taxon>Gammaproteobacteria</taxon>
        <taxon>Nevskiales</taxon>
        <taxon>Nevskiaceae</taxon>
        <taxon>Solimonas</taxon>
    </lineage>
</organism>
<reference evidence="1 2" key="1">
    <citation type="submission" date="2018-02" db="EMBL/GenBank/DDBJ databases">
        <title>Genome sequencing of Solimonas sp. HR-BB.</title>
        <authorList>
            <person name="Lee Y."/>
            <person name="Jeon C.O."/>
        </authorList>
    </citation>
    <scope>NUCLEOTIDE SEQUENCE [LARGE SCALE GENOMIC DNA]</scope>
    <source>
        <strain evidence="1 2">HR-BB</strain>
    </source>
</reference>
<dbReference type="OrthoDB" id="333076at2"/>
<dbReference type="AlphaFoldDB" id="A0A2S5TF11"/>
<evidence type="ECO:0000313" key="1">
    <source>
        <dbReference type="EMBL" id="PPE73566.1"/>
    </source>
</evidence>
<dbReference type="RefSeq" id="WP_104230628.1">
    <property type="nucleotide sequence ID" value="NZ_PSNW01000006.1"/>
</dbReference>
<protein>
    <recommendedName>
        <fullName evidence="3">AttH domain-containing protein</fullName>
    </recommendedName>
</protein>
<evidence type="ECO:0008006" key="3">
    <source>
        <dbReference type="Google" id="ProtNLM"/>
    </source>
</evidence>
<gene>
    <name evidence="1" type="ORF">C3942_12235</name>
</gene>